<dbReference type="PANTHER" id="PTHR43066">
    <property type="entry name" value="RHOMBOID-RELATED PROTEIN"/>
    <property type="match status" value="1"/>
</dbReference>
<keyword evidence="5 7" id="KW-1133">Transmembrane helix</keyword>
<evidence type="ECO:0000259" key="8">
    <source>
        <dbReference type="Pfam" id="PF01694"/>
    </source>
</evidence>
<accession>A0A0A2XFB2</accession>
<dbReference type="RefSeq" id="WP_039135979.1">
    <property type="nucleotide sequence ID" value="NZ_JPXY01000037.1"/>
</dbReference>
<dbReference type="Pfam" id="PF01694">
    <property type="entry name" value="Rhomboid"/>
    <property type="match status" value="1"/>
</dbReference>
<comment type="caution">
    <text evidence="10">The sequence shown here is derived from an EMBL/GenBank/DDBJ whole genome shotgun (WGS) entry which is preliminary data.</text>
</comment>
<dbReference type="InterPro" id="IPR022732">
    <property type="entry name" value="Peptidase_S54_GlpG_N"/>
</dbReference>
<feature type="transmembrane region" description="Helical" evidence="7">
    <location>
        <begin position="205"/>
        <end position="225"/>
    </location>
</feature>
<gene>
    <name evidence="10" type="ORF">P375_08390</name>
</gene>
<keyword evidence="10" id="KW-0645">Protease</keyword>
<feature type="transmembrane region" description="Helical" evidence="7">
    <location>
        <begin position="262"/>
        <end position="279"/>
    </location>
</feature>
<keyword evidence="2" id="KW-1003">Cell membrane</keyword>
<evidence type="ECO:0000256" key="6">
    <source>
        <dbReference type="ARBA" id="ARBA00023136"/>
    </source>
</evidence>
<proteinExistence type="predicted"/>
<organism evidence="10 11">
    <name type="scientific">Gallibacterium genomosp. 2</name>
    <dbReference type="NCBI Taxonomy" id="155517"/>
    <lineage>
        <taxon>Bacteria</taxon>
        <taxon>Pseudomonadati</taxon>
        <taxon>Pseudomonadota</taxon>
        <taxon>Gammaproteobacteria</taxon>
        <taxon>Pasteurellales</taxon>
        <taxon>Pasteurellaceae</taxon>
        <taxon>Gallibacterium</taxon>
    </lineage>
</organism>
<evidence type="ECO:0000256" key="7">
    <source>
        <dbReference type="SAM" id="Phobius"/>
    </source>
</evidence>
<dbReference type="GO" id="GO:0006508">
    <property type="term" value="P:proteolysis"/>
    <property type="evidence" value="ECO:0007669"/>
    <property type="project" value="UniProtKB-KW"/>
</dbReference>
<keyword evidence="6 7" id="KW-0472">Membrane</keyword>
<dbReference type="SUPFAM" id="SSF144091">
    <property type="entry name" value="Rhomboid-like"/>
    <property type="match status" value="1"/>
</dbReference>
<dbReference type="PANTHER" id="PTHR43066:SF26">
    <property type="entry name" value="RHOMBOID PROTEASE GLPG"/>
    <property type="match status" value="1"/>
</dbReference>
<feature type="transmembrane region" description="Helical" evidence="7">
    <location>
        <begin position="143"/>
        <end position="168"/>
    </location>
</feature>
<feature type="transmembrane region" description="Helical" evidence="7">
    <location>
        <begin position="180"/>
        <end position="199"/>
    </location>
</feature>
<evidence type="ECO:0000313" key="10">
    <source>
        <dbReference type="EMBL" id="KGQ31071.1"/>
    </source>
</evidence>
<evidence type="ECO:0000259" key="9">
    <source>
        <dbReference type="Pfam" id="PF12122"/>
    </source>
</evidence>
<feature type="transmembrane region" description="Helical" evidence="7">
    <location>
        <begin position="104"/>
        <end position="123"/>
    </location>
</feature>
<evidence type="ECO:0000256" key="2">
    <source>
        <dbReference type="ARBA" id="ARBA00022475"/>
    </source>
</evidence>
<reference evidence="10 11" key="1">
    <citation type="submission" date="2014-08" db="EMBL/GenBank/DDBJ databases">
        <title>Chaperone-usher fimbriae in a diverse selection of Gallibacterium genomes.</title>
        <authorList>
            <person name="Kudirkiene E."/>
            <person name="Bager R.J."/>
            <person name="Johnson T.J."/>
            <person name="Bojesen A.M."/>
        </authorList>
    </citation>
    <scope>NUCLEOTIDE SEQUENCE [LARGE SCALE GENOMIC DNA]</scope>
    <source>
        <strain evidence="10 11">CCM5976</strain>
    </source>
</reference>
<protein>
    <submittedName>
        <fullName evidence="10">Intramembrane serine protease GlpG</fullName>
    </submittedName>
</protein>
<evidence type="ECO:0000256" key="5">
    <source>
        <dbReference type="ARBA" id="ARBA00022989"/>
    </source>
</evidence>
<evidence type="ECO:0000256" key="3">
    <source>
        <dbReference type="ARBA" id="ARBA00022519"/>
    </source>
</evidence>
<evidence type="ECO:0000256" key="4">
    <source>
        <dbReference type="ARBA" id="ARBA00022692"/>
    </source>
</evidence>
<feature type="domain" description="Peptidase S54 GlpG peptidase N-terminal" evidence="9">
    <location>
        <begin position="1"/>
        <end position="76"/>
    </location>
</feature>
<dbReference type="EMBL" id="JPXY01000037">
    <property type="protein sequence ID" value="KGQ31071.1"/>
    <property type="molecule type" value="Genomic_DNA"/>
</dbReference>
<keyword evidence="3" id="KW-0997">Cell inner membrane</keyword>
<dbReference type="GO" id="GO:0004252">
    <property type="term" value="F:serine-type endopeptidase activity"/>
    <property type="evidence" value="ECO:0007669"/>
    <property type="project" value="InterPro"/>
</dbReference>
<feature type="transmembrane region" description="Helical" evidence="7">
    <location>
        <begin position="237"/>
        <end position="256"/>
    </location>
</feature>
<feature type="domain" description="Peptidase S54 rhomboid" evidence="8">
    <location>
        <begin position="141"/>
        <end position="277"/>
    </location>
</feature>
<keyword evidence="11" id="KW-1185">Reference proteome</keyword>
<keyword evidence="4 7" id="KW-0812">Transmembrane</keyword>
<sequence length="285" mass="33382">MYYLFSTSQQQLAIRFQQFIRQQYQQQIEIKQEKGVFHLFISEQSEQMVEIKQAAEQFLENPEAEQFYRADWQQESRISWRELWKPLLVTGSRFRWQRLWQNKFCALVTLICILVFALTYTDWQQQIFFYFHFPVFPEQQFELWRYFSHSLVHLSPAHILFNLMWWWIFAGLIERYQGTFKLCSLYAISAVTSGIAQYLSSGADFFGLSGVVYAVLGYVFVENYFDPKKRFAIPSGFGLFLVIGIVSGFFAPLIGVVIGNSAHIAGLITGSILAGIDVWRQKTVK</sequence>
<keyword evidence="10" id="KW-0378">Hydrolase</keyword>
<dbReference type="Gene3D" id="1.20.1540.10">
    <property type="entry name" value="Rhomboid-like"/>
    <property type="match status" value="1"/>
</dbReference>
<evidence type="ECO:0000313" key="11">
    <source>
        <dbReference type="Proteomes" id="UP000030418"/>
    </source>
</evidence>
<comment type="subcellular location">
    <subcellularLocation>
        <location evidence="1">Membrane</location>
        <topology evidence="1">Multi-pass membrane protein</topology>
    </subcellularLocation>
</comment>
<dbReference type="InterPro" id="IPR022764">
    <property type="entry name" value="Peptidase_S54_rhomboid_dom"/>
</dbReference>
<name>A0A0A2XFB2_9PAST</name>
<dbReference type="AlphaFoldDB" id="A0A0A2XFB2"/>
<dbReference type="Pfam" id="PF12122">
    <property type="entry name" value="Rhomboid_N"/>
    <property type="match status" value="1"/>
</dbReference>
<dbReference type="InterPro" id="IPR035952">
    <property type="entry name" value="Rhomboid-like_sf"/>
</dbReference>
<dbReference type="Proteomes" id="UP000030418">
    <property type="component" value="Unassembled WGS sequence"/>
</dbReference>
<evidence type="ECO:0000256" key="1">
    <source>
        <dbReference type="ARBA" id="ARBA00004141"/>
    </source>
</evidence>
<dbReference type="GO" id="GO:0016020">
    <property type="term" value="C:membrane"/>
    <property type="evidence" value="ECO:0007669"/>
    <property type="project" value="UniProtKB-SubCell"/>
</dbReference>